<dbReference type="AlphaFoldDB" id="A0A926VL37"/>
<organism evidence="1 2">
    <name type="scientific">Aerosakkonema funiforme FACHB-1375</name>
    <dbReference type="NCBI Taxonomy" id="2949571"/>
    <lineage>
        <taxon>Bacteria</taxon>
        <taxon>Bacillati</taxon>
        <taxon>Cyanobacteriota</taxon>
        <taxon>Cyanophyceae</taxon>
        <taxon>Oscillatoriophycideae</taxon>
        <taxon>Aerosakkonematales</taxon>
        <taxon>Aerosakkonemataceae</taxon>
        <taxon>Aerosakkonema</taxon>
    </lineage>
</organism>
<name>A0A926VL37_9CYAN</name>
<evidence type="ECO:0000313" key="1">
    <source>
        <dbReference type="EMBL" id="MBD2185806.1"/>
    </source>
</evidence>
<reference evidence="1" key="1">
    <citation type="journal article" date="2015" name="ISME J.">
        <title>Draft Genome Sequence of Streptomyces incarnatus NRRL8089, which Produces the Nucleoside Antibiotic Sinefungin.</title>
        <authorList>
            <person name="Oshima K."/>
            <person name="Hattori M."/>
            <person name="Shimizu H."/>
            <person name="Fukuda K."/>
            <person name="Nemoto M."/>
            <person name="Inagaki K."/>
            <person name="Tamura T."/>
        </authorList>
    </citation>
    <scope>NUCLEOTIDE SEQUENCE</scope>
    <source>
        <strain evidence="1">FACHB-1375</strain>
    </source>
</reference>
<protein>
    <submittedName>
        <fullName evidence="1">Uncharacterized protein</fullName>
    </submittedName>
</protein>
<dbReference type="EMBL" id="JACJPW010000144">
    <property type="protein sequence ID" value="MBD2185806.1"/>
    <property type="molecule type" value="Genomic_DNA"/>
</dbReference>
<evidence type="ECO:0000313" key="2">
    <source>
        <dbReference type="Proteomes" id="UP000641646"/>
    </source>
</evidence>
<gene>
    <name evidence="1" type="ORF">H6G03_32880</name>
</gene>
<accession>A0A926VL37</accession>
<proteinExistence type="predicted"/>
<keyword evidence="2" id="KW-1185">Reference proteome</keyword>
<dbReference type="Proteomes" id="UP000641646">
    <property type="component" value="Unassembled WGS sequence"/>
</dbReference>
<reference evidence="1" key="2">
    <citation type="submission" date="2020-08" db="EMBL/GenBank/DDBJ databases">
        <authorList>
            <person name="Chen M."/>
            <person name="Teng W."/>
            <person name="Zhao L."/>
            <person name="Hu C."/>
            <person name="Zhou Y."/>
            <person name="Han B."/>
            <person name="Song L."/>
            <person name="Shu W."/>
        </authorList>
    </citation>
    <scope>NUCLEOTIDE SEQUENCE</scope>
    <source>
        <strain evidence="1">FACHB-1375</strain>
    </source>
</reference>
<sequence length="172" mass="19518">MSEEKQRVWYQLRCQPYIDSDEGILLNYLLNHPVYDSKEAAFKAFKAFWKALAYQKTGTASSEQIHQLGWHCIDALLNHVDYLCASLELNRQQLGSLLIARGCAHHPKCAPYFLGLKYQTESASQPVFPFPTQREPISKLEEPAVEPDDFTADTDGFNLTNFDPAMLGPTFS</sequence>
<comment type="caution">
    <text evidence="1">The sequence shown here is derived from an EMBL/GenBank/DDBJ whole genome shotgun (WGS) entry which is preliminary data.</text>
</comment>
<dbReference type="RefSeq" id="WP_190474466.1">
    <property type="nucleotide sequence ID" value="NZ_JACJPW010000144.1"/>
</dbReference>